<reference evidence="2 3" key="1">
    <citation type="submission" date="2021-06" db="EMBL/GenBank/DDBJ databases">
        <authorList>
            <person name="Sun Q."/>
            <person name="Li D."/>
        </authorList>
    </citation>
    <scope>NUCLEOTIDE SEQUENCE [LARGE SCALE GENOMIC DNA]</scope>
    <source>
        <strain evidence="2 3">MSJ-4</strain>
    </source>
</reference>
<evidence type="ECO:0000259" key="1">
    <source>
        <dbReference type="Pfam" id="PF00078"/>
    </source>
</evidence>
<dbReference type="CDD" id="cd01646">
    <property type="entry name" value="RT_Bac_retron_I"/>
    <property type="match status" value="1"/>
</dbReference>
<keyword evidence="3" id="KW-1185">Reference proteome</keyword>
<feature type="domain" description="Reverse transcriptase" evidence="1">
    <location>
        <begin position="182"/>
        <end position="323"/>
    </location>
</feature>
<dbReference type="RefSeq" id="WP_216457689.1">
    <property type="nucleotide sequence ID" value="NZ_JAHLQL010000006.1"/>
</dbReference>
<sequence>MGWNGLERNKLDFILTDLLPVELSELFSFKEFYDFLNQKENQKILTKIVEETKKNKAVNNKKIFEGGWDTQPLKYSILKGSNSLRRMSIVQPLSAVNLYIFIETYQKDVLSYFEKEHCFSLRYHKKSSDLYYKGKSDRAVNYFHHQAKRAGKLGIQQMGTFFKTVPFESINSFTGSLKWRMSNFHYSYYAKIDYKSCFDSIYTHAFKWIIERNVIDSKKADHSSLFITIDRILQNINGKSSNGLIVGPEFSRMIAEILLQHIDKKVKLSLAKENIIQNRDFAAYRYVDDIFIFGKSQDIVDKIIDTFACVGQEYLLQLNELKIFKGETPCLPKEWLAKTRNVSDVLNNWFYSKQEYIKQSDDEKHVVKKDFVFIDRIKDDITVVIKTHESDKRTIVSYLLSTIFNNVSRKKEGCTLFGSSGHGRPLMLLDMAFFIYAFCPSYEQTRKLISIIVYINNELNFKKDAVAKKKLKNLINRYSFVFTNGNVFDLIDWFAFLFEYGITLDIKIEEVIIQKACQLNDPIVWANLLLYSKYNDTFFNEMKTKIEITIQSELEKITDKSKMLNKEFWFVLIFHNCPYISPPVIAKIDSIIQGIKPAITSVKPSDRAINLVYSFLQKKEVDGTKPGNSFFNWSGEKGMGDKITYRTYQRTIFKKYNKKNGFYTSLD</sequence>
<protein>
    <recommendedName>
        <fullName evidence="1">Reverse transcriptase domain-containing protein</fullName>
    </recommendedName>
</protein>
<dbReference type="Proteomes" id="UP000736583">
    <property type="component" value="Unassembled WGS sequence"/>
</dbReference>
<organism evidence="2 3">
    <name type="scientific">Clostridium simiarum</name>
    <dbReference type="NCBI Taxonomy" id="2841506"/>
    <lineage>
        <taxon>Bacteria</taxon>
        <taxon>Bacillati</taxon>
        <taxon>Bacillota</taxon>
        <taxon>Clostridia</taxon>
        <taxon>Eubacteriales</taxon>
        <taxon>Clostridiaceae</taxon>
        <taxon>Clostridium</taxon>
    </lineage>
</organism>
<evidence type="ECO:0000313" key="2">
    <source>
        <dbReference type="EMBL" id="MBU5592999.1"/>
    </source>
</evidence>
<gene>
    <name evidence="2" type="ORF">KQI89_14705</name>
</gene>
<dbReference type="EMBL" id="JAHLQL010000006">
    <property type="protein sequence ID" value="MBU5592999.1"/>
    <property type="molecule type" value="Genomic_DNA"/>
</dbReference>
<name>A0ABS6F3E5_9CLOT</name>
<accession>A0ABS6F3E5</accession>
<comment type="caution">
    <text evidence="2">The sequence shown here is derived from an EMBL/GenBank/DDBJ whole genome shotgun (WGS) entry which is preliminary data.</text>
</comment>
<dbReference type="InterPro" id="IPR000477">
    <property type="entry name" value="RT_dom"/>
</dbReference>
<evidence type="ECO:0000313" key="3">
    <source>
        <dbReference type="Proteomes" id="UP000736583"/>
    </source>
</evidence>
<dbReference type="Pfam" id="PF00078">
    <property type="entry name" value="RVT_1"/>
    <property type="match status" value="1"/>
</dbReference>
<proteinExistence type="predicted"/>